<gene>
    <name evidence="1" type="ORF">ABVQ20_35675</name>
</gene>
<sequence length="90" mass="10412">MRLHTALEYFREGKFRSLEPWQTDEPAELARFVGQRAPETVEFSFSFVDPDTVDDALQVFIDFSNQLWDAEIAPIPARLLFGLLVPENPR</sequence>
<organism evidence="1 2">
    <name type="scientific">Mesorhizobium shangrilense</name>
    <dbReference type="NCBI Taxonomy" id="460060"/>
    <lineage>
        <taxon>Bacteria</taxon>
        <taxon>Pseudomonadati</taxon>
        <taxon>Pseudomonadota</taxon>
        <taxon>Alphaproteobacteria</taxon>
        <taxon>Hyphomicrobiales</taxon>
        <taxon>Phyllobacteriaceae</taxon>
        <taxon>Mesorhizobium</taxon>
    </lineage>
</organism>
<reference evidence="1 2" key="1">
    <citation type="submission" date="2024-06" db="EMBL/GenBank/DDBJ databases">
        <authorList>
            <person name="Kim D.-U."/>
        </authorList>
    </citation>
    <scope>NUCLEOTIDE SEQUENCE [LARGE SCALE GENOMIC DNA]</scope>
    <source>
        <strain evidence="1 2">KACC15460</strain>
    </source>
</reference>
<name>A0ABV2DQD5_9HYPH</name>
<comment type="caution">
    <text evidence="1">The sequence shown here is derived from an EMBL/GenBank/DDBJ whole genome shotgun (WGS) entry which is preliminary data.</text>
</comment>
<evidence type="ECO:0000313" key="1">
    <source>
        <dbReference type="EMBL" id="MET2832295.1"/>
    </source>
</evidence>
<protein>
    <submittedName>
        <fullName evidence="1">Uncharacterized protein</fullName>
    </submittedName>
</protein>
<dbReference type="RefSeq" id="WP_354464519.1">
    <property type="nucleotide sequence ID" value="NZ_JBEWSZ010000008.1"/>
</dbReference>
<accession>A0ABV2DQD5</accession>
<dbReference type="EMBL" id="JBEWSZ010000008">
    <property type="protein sequence ID" value="MET2832295.1"/>
    <property type="molecule type" value="Genomic_DNA"/>
</dbReference>
<proteinExistence type="predicted"/>
<keyword evidence="2" id="KW-1185">Reference proteome</keyword>
<evidence type="ECO:0000313" key="2">
    <source>
        <dbReference type="Proteomes" id="UP001548832"/>
    </source>
</evidence>
<dbReference type="Proteomes" id="UP001548832">
    <property type="component" value="Unassembled WGS sequence"/>
</dbReference>